<reference evidence="4" key="1">
    <citation type="submission" date="2018-07" db="EMBL/GenBank/DDBJ databases">
        <title>Annotation of Aphanomyces astaci genome assembly.</title>
        <authorList>
            <person name="Studholme D.J."/>
        </authorList>
    </citation>
    <scope>NUCLEOTIDE SEQUENCE [LARGE SCALE GENOMIC DNA]</scope>
    <source>
        <strain evidence="4">Pc</strain>
    </source>
</reference>
<dbReference type="SUPFAM" id="SSF46689">
    <property type="entry name" value="Homeodomain-like"/>
    <property type="match status" value="1"/>
</dbReference>
<evidence type="ECO:0000256" key="2">
    <source>
        <dbReference type="SAM" id="MobiDB-lite"/>
    </source>
</evidence>
<protein>
    <recommendedName>
        <fullName evidence="3">HTH CENPB-type domain-containing protein</fullName>
    </recommendedName>
</protein>
<feature type="region of interest" description="Disordered" evidence="2">
    <location>
        <begin position="1"/>
        <end position="25"/>
    </location>
</feature>
<dbReference type="Pfam" id="PF03184">
    <property type="entry name" value="DDE_1"/>
    <property type="match status" value="1"/>
</dbReference>
<dbReference type="GO" id="GO:0003677">
    <property type="term" value="F:DNA binding"/>
    <property type="evidence" value="ECO:0007669"/>
    <property type="project" value="UniProtKB-KW"/>
</dbReference>
<dbReference type="Gene3D" id="3.30.420.10">
    <property type="entry name" value="Ribonuclease H-like superfamily/Ribonuclease H"/>
    <property type="match status" value="1"/>
</dbReference>
<dbReference type="PROSITE" id="PS51253">
    <property type="entry name" value="HTH_CENPB"/>
    <property type="match status" value="1"/>
</dbReference>
<dbReference type="InterPro" id="IPR036397">
    <property type="entry name" value="RNaseH_sf"/>
</dbReference>
<comment type="caution">
    <text evidence="4">The sequence shown here is derived from an EMBL/GenBank/DDBJ whole genome shotgun (WGS) entry which is preliminary data.</text>
</comment>
<feature type="domain" description="HTH CENPB-type" evidence="3">
    <location>
        <begin position="17"/>
        <end position="97"/>
    </location>
</feature>
<dbReference type="Gene3D" id="1.10.10.60">
    <property type="entry name" value="Homeodomain-like"/>
    <property type="match status" value="1"/>
</dbReference>
<dbReference type="InterPro" id="IPR050863">
    <property type="entry name" value="CenT-Element_Derived"/>
</dbReference>
<name>A0A425DB27_APHAT</name>
<keyword evidence="1" id="KW-0238">DNA-binding</keyword>
<gene>
    <name evidence="4" type="ORF">B5M09_007856</name>
</gene>
<dbReference type="Pfam" id="PF03221">
    <property type="entry name" value="HTH_Tnp_Tc5"/>
    <property type="match status" value="1"/>
</dbReference>
<proteinExistence type="predicted"/>
<dbReference type="EMBL" id="MZMZ02002284">
    <property type="protein sequence ID" value="RQM26503.1"/>
    <property type="molecule type" value="Genomic_DNA"/>
</dbReference>
<dbReference type="PANTHER" id="PTHR19303">
    <property type="entry name" value="TRANSPOSON"/>
    <property type="match status" value="1"/>
</dbReference>
<dbReference type="InterPro" id="IPR004875">
    <property type="entry name" value="DDE_SF_endonuclease_dom"/>
</dbReference>
<evidence type="ECO:0000313" key="5">
    <source>
        <dbReference type="Proteomes" id="UP000284702"/>
    </source>
</evidence>
<dbReference type="AlphaFoldDB" id="A0A425DB27"/>
<dbReference type="SMART" id="SM00674">
    <property type="entry name" value="CENPB"/>
    <property type="match status" value="1"/>
</dbReference>
<sequence length="362" mass="41382">MSRWLNTQSDRVDVHPSHKSAHKPRLPDLESRLMSWIQKCEEWKVPIVSGPTIRAKAMAIQDALRGSSQSADLLDSITFSNGWLQRFQLRHNLKSRRVYGEAASASQEDVDEGRRILRHVTQAYAKQDIFNLDETAYFYCSAQTKTICTARMPGRKMIKKRITVAVTSNSDGSRRWPLLFVGSAKHPRCFKTRSARDLDLDYAATKKAWMTGDVFSNWIEEFNKTMQREGRHVLLLLDNASPHRYEPFLSNVVVCMLPANTTAFLQPQDAGVIQAFKNKIGALRALHIVEKFDKLVATADESDKENFASLVNKLHEVSLLQAMEWAKEAWHSVTQDTIANCWRHTGILDEEMYELIESMNNL</sequence>
<dbReference type="Proteomes" id="UP000284702">
    <property type="component" value="Unassembled WGS sequence"/>
</dbReference>
<keyword evidence="5" id="KW-1185">Reference proteome</keyword>
<dbReference type="GO" id="GO:0005634">
    <property type="term" value="C:nucleus"/>
    <property type="evidence" value="ECO:0007669"/>
    <property type="project" value="TreeGrafter"/>
</dbReference>
<accession>A0A425DB27</accession>
<dbReference type="InterPro" id="IPR009057">
    <property type="entry name" value="Homeodomain-like_sf"/>
</dbReference>
<evidence type="ECO:0000256" key="1">
    <source>
        <dbReference type="ARBA" id="ARBA00023125"/>
    </source>
</evidence>
<evidence type="ECO:0000259" key="3">
    <source>
        <dbReference type="PROSITE" id="PS51253"/>
    </source>
</evidence>
<dbReference type="PANTHER" id="PTHR19303:SF73">
    <property type="entry name" value="PROTEIN PDC2"/>
    <property type="match status" value="1"/>
</dbReference>
<organism evidence="4 5">
    <name type="scientific">Aphanomyces astaci</name>
    <name type="common">Crayfish plague agent</name>
    <dbReference type="NCBI Taxonomy" id="112090"/>
    <lineage>
        <taxon>Eukaryota</taxon>
        <taxon>Sar</taxon>
        <taxon>Stramenopiles</taxon>
        <taxon>Oomycota</taxon>
        <taxon>Saprolegniomycetes</taxon>
        <taxon>Saprolegniales</taxon>
        <taxon>Verrucalvaceae</taxon>
        <taxon>Aphanomyces</taxon>
    </lineage>
</organism>
<evidence type="ECO:0000313" key="4">
    <source>
        <dbReference type="EMBL" id="RQM26503.1"/>
    </source>
</evidence>
<dbReference type="InterPro" id="IPR006600">
    <property type="entry name" value="HTH_CenpB_DNA-bd_dom"/>
</dbReference>